<reference evidence="1 2" key="1">
    <citation type="journal article" date="2018" name="Front. Plant Sci.">
        <title>Red Clover (Trifolium pratense) and Zigzag Clover (T. medium) - A Picture of Genomic Similarities and Differences.</title>
        <authorList>
            <person name="Dluhosova J."/>
            <person name="Istvanek J."/>
            <person name="Nedelnik J."/>
            <person name="Repkova J."/>
        </authorList>
    </citation>
    <scope>NUCLEOTIDE SEQUENCE [LARGE SCALE GENOMIC DNA]</scope>
    <source>
        <strain evidence="2">cv. 10/8</strain>
        <tissue evidence="1">Leaf</tissue>
    </source>
</reference>
<dbReference type="EMBL" id="LXQA010122255">
    <property type="protein sequence ID" value="MCI20899.1"/>
    <property type="molecule type" value="Genomic_DNA"/>
</dbReference>
<evidence type="ECO:0000313" key="2">
    <source>
        <dbReference type="Proteomes" id="UP000265520"/>
    </source>
</evidence>
<protein>
    <submittedName>
        <fullName evidence="1">Uncharacterized protein</fullName>
    </submittedName>
</protein>
<comment type="caution">
    <text evidence="1">The sequence shown here is derived from an EMBL/GenBank/DDBJ whole genome shotgun (WGS) entry which is preliminary data.</text>
</comment>
<proteinExistence type="predicted"/>
<sequence>MESTSTSFSSIPVVFSELPIITNTQKHFAKNVTIEIPDEKLDLVMEQPVDFESLRANGFDVKKLFQDQGWLGYFDILNEPVFTQLFKDFWKRCDIITQEEADKEYNRKVAEDPEKNRGKTREELGLKKFTETEIRSGCTGYEVTITQSTIAEL</sequence>
<feature type="non-terminal residue" evidence="1">
    <location>
        <position position="153"/>
    </location>
</feature>
<evidence type="ECO:0000313" key="1">
    <source>
        <dbReference type="EMBL" id="MCI20899.1"/>
    </source>
</evidence>
<accession>A0A392QAJ9</accession>
<dbReference type="AlphaFoldDB" id="A0A392QAJ9"/>
<name>A0A392QAJ9_9FABA</name>
<organism evidence="1 2">
    <name type="scientific">Trifolium medium</name>
    <dbReference type="NCBI Taxonomy" id="97028"/>
    <lineage>
        <taxon>Eukaryota</taxon>
        <taxon>Viridiplantae</taxon>
        <taxon>Streptophyta</taxon>
        <taxon>Embryophyta</taxon>
        <taxon>Tracheophyta</taxon>
        <taxon>Spermatophyta</taxon>
        <taxon>Magnoliopsida</taxon>
        <taxon>eudicotyledons</taxon>
        <taxon>Gunneridae</taxon>
        <taxon>Pentapetalae</taxon>
        <taxon>rosids</taxon>
        <taxon>fabids</taxon>
        <taxon>Fabales</taxon>
        <taxon>Fabaceae</taxon>
        <taxon>Papilionoideae</taxon>
        <taxon>50 kb inversion clade</taxon>
        <taxon>NPAAA clade</taxon>
        <taxon>Hologalegina</taxon>
        <taxon>IRL clade</taxon>
        <taxon>Trifolieae</taxon>
        <taxon>Trifolium</taxon>
    </lineage>
</organism>
<keyword evidence="2" id="KW-1185">Reference proteome</keyword>
<dbReference type="Proteomes" id="UP000265520">
    <property type="component" value="Unassembled WGS sequence"/>
</dbReference>